<gene>
    <name evidence="2" type="ORF">UW55_C0001G0082</name>
</gene>
<dbReference type="EMBL" id="LCIT01000001">
    <property type="protein sequence ID" value="KKT63789.1"/>
    <property type="molecule type" value="Genomic_DNA"/>
</dbReference>
<keyword evidence="2" id="KW-0808">Transferase</keyword>
<dbReference type="Pfam" id="PF13847">
    <property type="entry name" value="Methyltransf_31"/>
    <property type="match status" value="1"/>
</dbReference>
<evidence type="ECO:0000313" key="3">
    <source>
        <dbReference type="Proteomes" id="UP000033945"/>
    </source>
</evidence>
<evidence type="ECO:0000259" key="1">
    <source>
        <dbReference type="Pfam" id="PF13847"/>
    </source>
</evidence>
<dbReference type="AlphaFoldDB" id="A0A0G1LVN8"/>
<evidence type="ECO:0000313" key="2">
    <source>
        <dbReference type="EMBL" id="KKT63789.1"/>
    </source>
</evidence>
<dbReference type="PANTHER" id="PTHR43591">
    <property type="entry name" value="METHYLTRANSFERASE"/>
    <property type="match status" value="1"/>
</dbReference>
<organism evidence="2 3">
    <name type="scientific">Candidatus Giovannonibacteria bacterium GW2011_GWA2_44_26</name>
    <dbReference type="NCBI Taxonomy" id="1618648"/>
    <lineage>
        <taxon>Bacteria</taxon>
        <taxon>Candidatus Giovannoniibacteriota</taxon>
    </lineage>
</organism>
<dbReference type="PANTHER" id="PTHR43591:SF24">
    <property type="entry name" value="2-METHOXY-6-POLYPRENYL-1,4-BENZOQUINOL METHYLASE, MITOCHONDRIAL"/>
    <property type="match status" value="1"/>
</dbReference>
<keyword evidence="2" id="KW-0489">Methyltransferase</keyword>
<dbReference type="GO" id="GO:0032259">
    <property type="term" value="P:methylation"/>
    <property type="evidence" value="ECO:0007669"/>
    <property type="project" value="UniProtKB-KW"/>
</dbReference>
<dbReference type="InterPro" id="IPR029063">
    <property type="entry name" value="SAM-dependent_MTases_sf"/>
</dbReference>
<accession>A0A0G1LVN8</accession>
<dbReference type="Proteomes" id="UP000033945">
    <property type="component" value="Unassembled WGS sequence"/>
</dbReference>
<dbReference type="SUPFAM" id="SSF53335">
    <property type="entry name" value="S-adenosyl-L-methionine-dependent methyltransferases"/>
    <property type="match status" value="1"/>
</dbReference>
<reference evidence="2 3" key="1">
    <citation type="journal article" date="2015" name="Nature">
        <title>rRNA introns, odd ribosomes, and small enigmatic genomes across a large radiation of phyla.</title>
        <authorList>
            <person name="Brown C.T."/>
            <person name="Hug L.A."/>
            <person name="Thomas B.C."/>
            <person name="Sharon I."/>
            <person name="Castelle C.J."/>
            <person name="Singh A."/>
            <person name="Wilkins M.J."/>
            <person name="Williams K.H."/>
            <person name="Banfield J.F."/>
        </authorList>
    </citation>
    <scope>NUCLEOTIDE SEQUENCE [LARGE SCALE GENOMIC DNA]</scope>
</reference>
<dbReference type="InterPro" id="IPR025714">
    <property type="entry name" value="Methyltranfer_dom"/>
</dbReference>
<sequence length="178" mass="19676">MADLFLKPEEAIDVWDVRPGDKIADFGCGAGFFSVPLGQRVGPNGKIYALDIRPEALEATRAKVKLFHLFNIETQRTDLELPRGSGIRDESIDKVLISNILFQAQNKNAVGVEAHRILRKSGSLMVVEWSENSSSVGGPSLDHRVGKDETKKILESAGFSFYKEFSAGSHHYGLIFNK</sequence>
<name>A0A0G1LVN8_9BACT</name>
<protein>
    <submittedName>
        <fullName evidence="2">Methyltransferase type 11</fullName>
    </submittedName>
</protein>
<dbReference type="GO" id="GO:0008168">
    <property type="term" value="F:methyltransferase activity"/>
    <property type="evidence" value="ECO:0007669"/>
    <property type="project" value="UniProtKB-KW"/>
</dbReference>
<proteinExistence type="predicted"/>
<feature type="domain" description="Methyltransferase" evidence="1">
    <location>
        <begin position="20"/>
        <end position="158"/>
    </location>
</feature>
<comment type="caution">
    <text evidence="2">The sequence shown here is derived from an EMBL/GenBank/DDBJ whole genome shotgun (WGS) entry which is preliminary data.</text>
</comment>
<dbReference type="Gene3D" id="3.40.50.150">
    <property type="entry name" value="Vaccinia Virus protein VP39"/>
    <property type="match status" value="1"/>
</dbReference>
<dbReference type="CDD" id="cd02440">
    <property type="entry name" value="AdoMet_MTases"/>
    <property type="match status" value="1"/>
</dbReference>